<evidence type="ECO:0000313" key="1">
    <source>
        <dbReference type="EMBL" id="MFC5006957.1"/>
    </source>
</evidence>
<keyword evidence="2" id="KW-1185">Reference proteome</keyword>
<accession>A0ABV9WDZ0</accession>
<reference evidence="2" key="1">
    <citation type="journal article" date="2019" name="Int. J. Syst. Evol. Microbiol.">
        <title>The Global Catalogue of Microorganisms (GCM) 10K type strain sequencing project: providing services to taxonomists for standard genome sequencing and annotation.</title>
        <authorList>
            <consortium name="The Broad Institute Genomics Platform"/>
            <consortium name="The Broad Institute Genome Sequencing Center for Infectious Disease"/>
            <person name="Wu L."/>
            <person name="Ma J."/>
        </authorList>
    </citation>
    <scope>NUCLEOTIDE SEQUENCE [LARGE SCALE GENOMIC DNA]</scope>
    <source>
        <strain evidence="2">CGMCC 4.7152</strain>
    </source>
</reference>
<evidence type="ECO:0000313" key="2">
    <source>
        <dbReference type="Proteomes" id="UP001595912"/>
    </source>
</evidence>
<organism evidence="1 2">
    <name type="scientific">Dactylosporangium cerinum</name>
    <dbReference type="NCBI Taxonomy" id="1434730"/>
    <lineage>
        <taxon>Bacteria</taxon>
        <taxon>Bacillati</taxon>
        <taxon>Actinomycetota</taxon>
        <taxon>Actinomycetes</taxon>
        <taxon>Micromonosporales</taxon>
        <taxon>Micromonosporaceae</taxon>
        <taxon>Dactylosporangium</taxon>
    </lineage>
</organism>
<name>A0ABV9WDZ0_9ACTN</name>
<sequence length="98" mass="11032">MSEVVWRMPTASERPEADLRDGLTTADLAEALVRADGEQHRVELSELRLAVTAPSRGMSRLIRVLLIRDDGSFVWRIRFARLATPDEIEQWAEQTGAA</sequence>
<protein>
    <submittedName>
        <fullName evidence="1">Uncharacterized protein</fullName>
    </submittedName>
</protein>
<comment type="caution">
    <text evidence="1">The sequence shown here is derived from an EMBL/GenBank/DDBJ whole genome shotgun (WGS) entry which is preliminary data.</text>
</comment>
<dbReference type="Proteomes" id="UP001595912">
    <property type="component" value="Unassembled WGS sequence"/>
</dbReference>
<dbReference type="RefSeq" id="WP_380127607.1">
    <property type="nucleotide sequence ID" value="NZ_JBHSIU010000110.1"/>
</dbReference>
<dbReference type="EMBL" id="JBHSIU010000110">
    <property type="protein sequence ID" value="MFC5006957.1"/>
    <property type="molecule type" value="Genomic_DNA"/>
</dbReference>
<gene>
    <name evidence="1" type="ORF">ACFPIJ_55250</name>
</gene>
<proteinExistence type="predicted"/>